<protein>
    <submittedName>
        <fullName evidence="2">Uncharacterized protein</fullName>
    </submittedName>
</protein>
<feature type="region of interest" description="Disordered" evidence="1">
    <location>
        <begin position="360"/>
        <end position="390"/>
    </location>
</feature>
<evidence type="ECO:0000313" key="3">
    <source>
        <dbReference type="Proteomes" id="UP000266841"/>
    </source>
</evidence>
<evidence type="ECO:0000313" key="2">
    <source>
        <dbReference type="EMBL" id="EJK74338.1"/>
    </source>
</evidence>
<dbReference type="Proteomes" id="UP000266841">
    <property type="component" value="Unassembled WGS sequence"/>
</dbReference>
<feature type="compositionally biased region" description="Basic and acidic residues" evidence="1">
    <location>
        <begin position="379"/>
        <end position="390"/>
    </location>
</feature>
<accession>K0T6C4</accession>
<reference evidence="2 3" key="1">
    <citation type="journal article" date="2012" name="Genome Biol.">
        <title>Genome and low-iron response of an oceanic diatom adapted to chronic iron limitation.</title>
        <authorList>
            <person name="Lommer M."/>
            <person name="Specht M."/>
            <person name="Roy A.S."/>
            <person name="Kraemer L."/>
            <person name="Andreson R."/>
            <person name="Gutowska M.A."/>
            <person name="Wolf J."/>
            <person name="Bergner S.V."/>
            <person name="Schilhabel M.B."/>
            <person name="Klostermeier U.C."/>
            <person name="Beiko R.G."/>
            <person name="Rosenstiel P."/>
            <person name="Hippler M."/>
            <person name="Laroche J."/>
        </authorList>
    </citation>
    <scope>NUCLEOTIDE SEQUENCE [LARGE SCALE GENOMIC DNA]</scope>
    <source>
        <strain evidence="2 3">CCMP1005</strain>
    </source>
</reference>
<feature type="region of interest" description="Disordered" evidence="1">
    <location>
        <begin position="1"/>
        <end position="45"/>
    </location>
</feature>
<name>K0T6C4_THAOC</name>
<comment type="caution">
    <text evidence="2">The sequence shown here is derived from an EMBL/GenBank/DDBJ whole genome shotgun (WGS) entry which is preliminary data.</text>
</comment>
<proteinExistence type="predicted"/>
<dbReference type="EMBL" id="AGNL01003768">
    <property type="protein sequence ID" value="EJK74338.1"/>
    <property type="molecule type" value="Genomic_DNA"/>
</dbReference>
<dbReference type="AlphaFoldDB" id="K0T6C4"/>
<organism evidence="2 3">
    <name type="scientific">Thalassiosira oceanica</name>
    <name type="common">Marine diatom</name>
    <dbReference type="NCBI Taxonomy" id="159749"/>
    <lineage>
        <taxon>Eukaryota</taxon>
        <taxon>Sar</taxon>
        <taxon>Stramenopiles</taxon>
        <taxon>Ochrophyta</taxon>
        <taxon>Bacillariophyta</taxon>
        <taxon>Coscinodiscophyceae</taxon>
        <taxon>Thalassiosirophycidae</taxon>
        <taxon>Thalassiosirales</taxon>
        <taxon>Thalassiosiraceae</taxon>
        <taxon>Thalassiosira</taxon>
    </lineage>
</organism>
<gene>
    <name evidence="2" type="ORF">THAOC_03989</name>
</gene>
<sequence>MMSEEEDVQAEEQEGAIETRGAGRGRGSSSIDRGSHGAPSRGGFSSWFRDTVFGEELPPYHDADQSDADVYLTLLSVAGPNLDSDLSPKGPANPPSTRLGTPLEYDGEGILAAAVDSRSSVSPSPQTIWTCSTKMISGNDPRGVTRTDHLSDRHQVRNLRLPGSNYTGLGGVAVYSPPGSPAKNRADRILALQMSPRCGRRVPSHLCERAAPTPSDAAAVLAPLAALLGDSAALADPLRRFEISRDQTMAKIVMSSRTLNGDRSPGLALTPSQFNLNRFWTCPSRAVNMKDDQNAFTNLHLDSTADPPRGQQLFEFKKNNGPEPAAVAKVILPPPLGNRGGRHSPAMSASARHEWGAEGLAATDPSGWNRDSGVVQSGEESRHEPPEYREYFAGPTAVDGKARATMKLSPYAFSPFRRDSSRRSGHAPPSMA</sequence>
<feature type="region of interest" description="Disordered" evidence="1">
    <location>
        <begin position="410"/>
        <end position="432"/>
    </location>
</feature>
<feature type="compositionally biased region" description="Acidic residues" evidence="1">
    <location>
        <begin position="1"/>
        <end position="15"/>
    </location>
</feature>
<keyword evidence="3" id="KW-1185">Reference proteome</keyword>
<evidence type="ECO:0000256" key="1">
    <source>
        <dbReference type="SAM" id="MobiDB-lite"/>
    </source>
</evidence>